<dbReference type="OrthoDB" id="10248904at2759"/>
<evidence type="ECO:0000256" key="5">
    <source>
        <dbReference type="ARBA" id="ARBA00012560"/>
    </source>
</evidence>
<dbReference type="FunFam" id="3.20.20.80:FF:000242">
    <property type="entry name" value="Glycogen debranching enzyme Gdb1, putative"/>
    <property type="match status" value="1"/>
</dbReference>
<dbReference type="Proteomes" id="UP000243052">
    <property type="component" value="Chromosome iv"/>
</dbReference>
<dbReference type="InterPro" id="IPR010401">
    <property type="entry name" value="AGL/Gdb1"/>
</dbReference>
<dbReference type="EC" id="3.2.1.33" evidence="6"/>
<proteinExistence type="inferred from homology"/>
<evidence type="ECO:0000256" key="12">
    <source>
        <dbReference type="ARBA" id="ARBA00023056"/>
    </source>
</evidence>
<comment type="catalytic activity">
    <reaction evidence="2">
        <text>Hydrolysis of (1-&gt;6)-alpha-D-glucosidic branch linkages in glycogen phosphorylase limit dextrin.</text>
        <dbReference type="EC" id="3.2.1.33"/>
    </reaction>
</comment>
<comment type="function">
    <text evidence="3">Multifunctional enzyme acting as 1,4-alpha-D-glucan:1,4-alpha-D-glucan 4-alpha-D-glycosyltransferase and amylo-1,6-glucosidase in glycogen degradation.</text>
</comment>
<comment type="subcellular location">
    <subcellularLocation>
        <location evidence="4">Cytoplasm</location>
    </subcellularLocation>
</comment>
<dbReference type="GeneID" id="28723645"/>
<evidence type="ECO:0000313" key="22">
    <source>
        <dbReference type="Proteomes" id="UP000243052"/>
    </source>
</evidence>
<evidence type="ECO:0000256" key="6">
    <source>
        <dbReference type="ARBA" id="ARBA00012778"/>
    </source>
</evidence>
<keyword evidence="22" id="KW-1185">Reference proteome</keyword>
<evidence type="ECO:0000256" key="15">
    <source>
        <dbReference type="ARBA" id="ARBA00025780"/>
    </source>
</evidence>
<dbReference type="InterPro" id="IPR012341">
    <property type="entry name" value="6hp_glycosidase-like_sf"/>
</dbReference>
<gene>
    <name evidence="21" type="ORF">AW171_hschr42292</name>
</gene>
<dbReference type="RefSeq" id="XP_017987396.1">
    <property type="nucleotide sequence ID" value="XM_018132026.1"/>
</dbReference>
<feature type="domain" description="Glycogen debranching enzyme glucanotransferase" evidence="19">
    <location>
        <begin position="136"/>
        <end position="555"/>
    </location>
</feature>
<accession>A0A109UYU7</accession>
<comment type="similarity">
    <text evidence="15">Belongs to the glycogen debranching enzyme family.</text>
</comment>
<dbReference type="GO" id="GO:0005978">
    <property type="term" value="P:glycogen biosynthetic process"/>
    <property type="evidence" value="ECO:0007669"/>
    <property type="project" value="UniProtKB-KW"/>
</dbReference>
<evidence type="ECO:0000256" key="10">
    <source>
        <dbReference type="ARBA" id="ARBA00022679"/>
    </source>
</evidence>
<evidence type="ECO:0000259" key="20">
    <source>
        <dbReference type="Pfam" id="PF14702"/>
    </source>
</evidence>
<keyword evidence="10" id="KW-0808">Transferase</keyword>
<feature type="domain" description="Glycogen debranching enzyme central" evidence="20">
    <location>
        <begin position="721"/>
        <end position="963"/>
    </location>
</feature>
<evidence type="ECO:0000256" key="4">
    <source>
        <dbReference type="ARBA" id="ARBA00004496"/>
    </source>
</evidence>
<keyword evidence="14" id="KW-0326">Glycosidase</keyword>
<evidence type="ECO:0000256" key="1">
    <source>
        <dbReference type="ARBA" id="ARBA00000439"/>
    </source>
</evidence>
<dbReference type="FunFam" id="1.50.10.10:FF:000039">
    <property type="entry name" value="Glycogen debranching enzyme Gdb1, putative"/>
    <property type="match status" value="1"/>
</dbReference>
<protein>
    <recommendedName>
        <fullName evidence="7">Glycogen debranching enzyme</fullName>
        <ecNumber evidence="5">2.4.1.25</ecNumber>
        <ecNumber evidence="6">3.2.1.33</ecNumber>
    </recommendedName>
    <alternativeName>
        <fullName evidence="16">Glycogen debrancher</fullName>
    </alternativeName>
</protein>
<dbReference type="InterPro" id="IPR017853">
    <property type="entry name" value="GH"/>
</dbReference>
<dbReference type="NCBIfam" id="TIGR01531">
    <property type="entry name" value="glyc_debranch"/>
    <property type="match status" value="1"/>
</dbReference>
<dbReference type="GO" id="GO:0005737">
    <property type="term" value="C:cytoplasm"/>
    <property type="evidence" value="ECO:0007669"/>
    <property type="project" value="UniProtKB-SubCell"/>
</dbReference>
<dbReference type="CDD" id="cd11327">
    <property type="entry name" value="AmyAc_Glg_debranch_2"/>
    <property type="match status" value="1"/>
</dbReference>
<keyword evidence="8" id="KW-0963">Cytoplasm</keyword>
<dbReference type="PANTHER" id="PTHR10569:SF2">
    <property type="entry name" value="GLYCOGEN DEBRANCHING ENZYME"/>
    <property type="match status" value="1"/>
</dbReference>
<organism evidence="21 22">
    <name type="scientific">Eremothecium sinecaudum</name>
    <dbReference type="NCBI Taxonomy" id="45286"/>
    <lineage>
        <taxon>Eukaryota</taxon>
        <taxon>Fungi</taxon>
        <taxon>Dikarya</taxon>
        <taxon>Ascomycota</taxon>
        <taxon>Saccharomycotina</taxon>
        <taxon>Saccharomycetes</taxon>
        <taxon>Saccharomycetales</taxon>
        <taxon>Saccharomycetaceae</taxon>
        <taxon>Eremothecium</taxon>
    </lineage>
</organism>
<evidence type="ECO:0000256" key="2">
    <source>
        <dbReference type="ARBA" id="ARBA00000927"/>
    </source>
</evidence>
<evidence type="ECO:0000259" key="19">
    <source>
        <dbReference type="Pfam" id="PF14701"/>
    </source>
</evidence>
<evidence type="ECO:0000256" key="13">
    <source>
        <dbReference type="ARBA" id="ARBA00023268"/>
    </source>
</evidence>
<dbReference type="GO" id="GO:0004135">
    <property type="term" value="F:amylo-alpha-1,6-glucosidase activity"/>
    <property type="evidence" value="ECO:0007669"/>
    <property type="project" value="UniProtKB-EC"/>
</dbReference>
<dbReference type="InterPro" id="IPR032788">
    <property type="entry name" value="AGL_central"/>
</dbReference>
<keyword evidence="12" id="KW-0320">Glycogen biosynthesis</keyword>
<dbReference type="Gene3D" id="3.20.20.80">
    <property type="entry name" value="Glycosidases"/>
    <property type="match status" value="2"/>
</dbReference>
<dbReference type="SUPFAM" id="SSF48208">
    <property type="entry name" value="Six-hairpin glycosidases"/>
    <property type="match status" value="1"/>
</dbReference>
<dbReference type="Gene3D" id="1.50.10.10">
    <property type="match status" value="1"/>
</dbReference>
<reference evidence="21 22" key="1">
    <citation type="submission" date="2016-01" db="EMBL/GenBank/DDBJ databases">
        <title>Genome sequence of the yeast Holleya sinecauda.</title>
        <authorList>
            <person name="Dietrich F.S."/>
        </authorList>
    </citation>
    <scope>NUCLEOTIDE SEQUENCE [LARGE SCALE GENOMIC DNA]</scope>
    <source>
        <strain evidence="21 22">ATCC 58844</strain>
    </source>
</reference>
<sequence length="1518" mass="172192">MQTIILNITDEGTPAPSVADGTGVLFLPAVPQKPRAWDTIYPLYKLRFIIPAGSQVTREGLLWTNCAQDASLNINHEKFYVRPLEYDLKKDNRVDIFVYSAGAYCYYLTYVNEQGYKRQTEKFYFVAPPLLYMGTKYVPLNSISMQTVVSKWMGSDWEKVFSKIAEKGYNTIHFTPLQKRGASNSPYAIADQLQYDPAYFKSSTDVFSMVSKLREKHRMFSITDIVLNHTASDSPWLKQHPEAGYNLEIAPHLQAAVELELELLSFSDNLEKMGYPVNIKSNDDIAQIIEGIKTKVLEKLKLWEFYVLNVDGTLAEVKGQWDAHNAIDNAIPPELKDDKEKLAAYVVEYARATDFSILSTRFSRRLNISRFIRIIKSLYGAELNVETSNEILAILNAINMPLYKEYDADTETILKQLSNRIYYMRVDPKGLLLGPVTAKAPLIEVYFTKVIGEDGRIHTLANNGWIWGADPLVDFASNKSKAYLRRELIVWSDCVKLRYGDGPCDSPYLWKRMTDYIKMNALLFDGFRIDNCHSTPLHVGEHFMHVARSVKPNLYIVAELFSGNAILDRVFVERLGISSLIREAMQPSTVEGLARMLHEFGGKPIGSYKNIPLEDYASHSNDSITDITSLCKPLVDDDEDHEDASYELLITTKPPAMIMDCTHDNKTPFMQRTAEDTLPNAAVVAFCSSAIGSVYGYDELYPYILDIVKETRTYSAASLDGISIVKDKLHLLRNEIKDISPLVEDSELHIEQSDDFITIHRTNTKNANGFFLIARTKFSPGDGDPQVHEFKLPSVNCQLEFSYCLQIAGDVPKDDGAQFQGIPSTLREVQGIAITYDSSVNVSTILVPGEFFPGSIAVFRTKQIAFDESLEHFIYEGISEATETLDLNSLNFMLYRCKAEELNQSDGKIGTYYIPEYGELVYSGLQGWATVLKDILPRNDLDHPLSKNLRNGHWALDYITDRLQYYIDGNGIRAMIDWLTQRFQRTKKLPYYLVPKYFATIVGIAYAACRFRAISLLNSDIGSSSLFIQRLALTSVQMVSVMKTTSLLPDKHVACMAAGLPHFTVDYMRCWGRDIFLSVRGLLLITGRHEDAKQHILAFAKTIKHGLVPNLLNSGIEPRYNARDAAWYFLQAIQDYVKIVPNGHLILEETVTRRFPRDDRYIDVTDPEAFSQSSTLSEIMFEIIHRHAKGIKYREAKAGPELDRNMTDEGFNVEAYIDWSTGFVHGGSPFNCGTWCDKMGESVTAGTVGKPGTPRNGAAIELVGMLKSALRFFIELHDQGLVEYTGVTRIDGSIISFQEWNDLIQSSFESKFFIPIDPADDINYELDPQLIKRRGIYKDLFRTGNPREDYQLRPNFAVAMTAAPELFDPKHAVHALNVANQVIRGPLGMRTLDPADEDYYPYYNNSEESTNPHTSRGRNYHQGPEWVWVFGHFLRAFYYFNLRKTPSDDKQAQKHALIRLQQQVNAMLEGNRRWIAENPYAGLPELTNKDGSFCKDACFSQAWSSATVLDFFFDLTTK</sequence>
<evidence type="ECO:0000313" key="21">
    <source>
        <dbReference type="EMBL" id="AMD20400.1"/>
    </source>
</evidence>
<comment type="catalytic activity">
    <reaction evidence="1">
        <text>Transfers a segment of a (1-&gt;4)-alpha-D-glucan to a new position in an acceptor, which may be glucose or a (1-&gt;4)-alpha-D-glucan.</text>
        <dbReference type="EC" id="2.4.1.25"/>
    </reaction>
</comment>
<dbReference type="STRING" id="45286.A0A109UYU7"/>
<dbReference type="Pfam" id="PF14699">
    <property type="entry name" value="hGDE_N"/>
    <property type="match status" value="1"/>
</dbReference>
<name>A0A109UYU7_9SACH</name>
<dbReference type="InterPro" id="IPR006421">
    <property type="entry name" value="Glycogen_debranch_met"/>
</dbReference>
<evidence type="ECO:0000256" key="14">
    <source>
        <dbReference type="ARBA" id="ARBA00023295"/>
    </source>
</evidence>
<evidence type="ECO:0000256" key="8">
    <source>
        <dbReference type="ARBA" id="ARBA00022490"/>
    </source>
</evidence>
<evidence type="ECO:0000259" key="18">
    <source>
        <dbReference type="Pfam" id="PF14699"/>
    </source>
</evidence>
<evidence type="ECO:0000256" key="11">
    <source>
        <dbReference type="ARBA" id="ARBA00022801"/>
    </source>
</evidence>
<dbReference type="InterPro" id="IPR008928">
    <property type="entry name" value="6-hairpin_glycosidase_sf"/>
</dbReference>
<evidence type="ECO:0000256" key="3">
    <source>
        <dbReference type="ARBA" id="ARBA00003530"/>
    </source>
</evidence>
<keyword evidence="9" id="KW-0328">Glycosyltransferase</keyword>
<dbReference type="GO" id="GO:0004134">
    <property type="term" value="F:4-alpha-glucanotransferase activity"/>
    <property type="evidence" value="ECO:0007669"/>
    <property type="project" value="UniProtKB-EC"/>
</dbReference>
<dbReference type="InterPro" id="IPR032792">
    <property type="entry name" value="AGL_glucanoTrfase"/>
</dbReference>
<keyword evidence="11" id="KW-0378">Hydrolase</keyword>
<dbReference type="Pfam" id="PF14701">
    <property type="entry name" value="hDGE_amylase"/>
    <property type="match status" value="1"/>
</dbReference>
<dbReference type="EMBL" id="CP014244">
    <property type="protein sequence ID" value="AMD20400.1"/>
    <property type="molecule type" value="Genomic_DNA"/>
</dbReference>
<dbReference type="Pfam" id="PF06202">
    <property type="entry name" value="GDE_C"/>
    <property type="match status" value="1"/>
</dbReference>
<evidence type="ECO:0000256" key="7">
    <source>
        <dbReference type="ARBA" id="ARBA00020723"/>
    </source>
</evidence>
<dbReference type="PANTHER" id="PTHR10569">
    <property type="entry name" value="GLYCOGEN DEBRANCHING ENZYME"/>
    <property type="match status" value="1"/>
</dbReference>
<keyword evidence="13" id="KW-0511">Multifunctional enzyme</keyword>
<feature type="domain" description="Eukaryotic glycogen debranching enzyme N-terminal" evidence="18">
    <location>
        <begin position="46"/>
        <end position="133"/>
    </location>
</feature>
<evidence type="ECO:0000256" key="16">
    <source>
        <dbReference type="ARBA" id="ARBA00031477"/>
    </source>
</evidence>
<dbReference type="SUPFAM" id="SSF51445">
    <property type="entry name" value="(Trans)glycosidases"/>
    <property type="match status" value="1"/>
</dbReference>
<evidence type="ECO:0000256" key="9">
    <source>
        <dbReference type="ARBA" id="ARBA00022676"/>
    </source>
</evidence>
<dbReference type="Pfam" id="PF14702">
    <property type="entry name" value="hGDE_central"/>
    <property type="match status" value="1"/>
</dbReference>
<dbReference type="EC" id="2.4.1.25" evidence="5"/>
<feature type="domain" description="Glycogen debranching enzyme C-terminal" evidence="17">
    <location>
        <begin position="1034"/>
        <end position="1509"/>
    </location>
</feature>
<dbReference type="InterPro" id="IPR032790">
    <property type="entry name" value="GDE_C"/>
</dbReference>
<dbReference type="InterPro" id="IPR029436">
    <property type="entry name" value="AGL_euk_N"/>
</dbReference>
<evidence type="ECO:0000259" key="17">
    <source>
        <dbReference type="Pfam" id="PF06202"/>
    </source>
</evidence>
<dbReference type="GO" id="GO:0005980">
    <property type="term" value="P:glycogen catabolic process"/>
    <property type="evidence" value="ECO:0007669"/>
    <property type="project" value="InterPro"/>
</dbReference>